<keyword evidence="3" id="KW-0805">Transcription regulation</keyword>
<keyword evidence="5" id="KW-0804">Transcription</keyword>
<dbReference type="Gene3D" id="1.10.1790.10">
    <property type="entry name" value="PRD domain"/>
    <property type="match status" value="2"/>
</dbReference>
<dbReference type="InterPro" id="IPR036650">
    <property type="entry name" value="CAT_RNA-bd_dom_sf"/>
</dbReference>
<evidence type="ECO:0000256" key="2">
    <source>
        <dbReference type="ARBA" id="ARBA00022884"/>
    </source>
</evidence>
<dbReference type="InterPro" id="IPR050661">
    <property type="entry name" value="BglG_antiterminators"/>
</dbReference>
<keyword evidence="1" id="KW-0677">Repeat</keyword>
<feature type="domain" description="PRD" evidence="7">
    <location>
        <begin position="175"/>
        <end position="285"/>
    </location>
</feature>
<dbReference type="InterPro" id="IPR036634">
    <property type="entry name" value="PRD_sf"/>
</dbReference>
<keyword evidence="4" id="KW-0010">Activator</keyword>
<dbReference type="SMART" id="SM01061">
    <property type="entry name" value="CAT_RBD"/>
    <property type="match status" value="1"/>
</dbReference>
<keyword evidence="2" id="KW-0694">RNA-binding</keyword>
<dbReference type="PROSITE" id="PS51372">
    <property type="entry name" value="PRD_2"/>
    <property type="match status" value="2"/>
</dbReference>
<dbReference type="NCBIfam" id="NF046042">
    <property type="entry name" value="LicT"/>
    <property type="match status" value="1"/>
</dbReference>
<dbReference type="GO" id="GO:0045893">
    <property type="term" value="P:positive regulation of DNA-templated transcription"/>
    <property type="evidence" value="ECO:0007669"/>
    <property type="project" value="InterPro"/>
</dbReference>
<proteinExistence type="inferred from homology"/>
<dbReference type="PANTHER" id="PTHR30185">
    <property type="entry name" value="CRYPTIC BETA-GLUCOSIDE BGL OPERON ANTITERMINATOR"/>
    <property type="match status" value="1"/>
</dbReference>
<dbReference type="Pfam" id="PF03123">
    <property type="entry name" value="CAT_RBD"/>
    <property type="match status" value="1"/>
</dbReference>
<accession>A0A9E2NZK9</accession>
<dbReference type="GO" id="GO:0003723">
    <property type="term" value="F:RNA binding"/>
    <property type="evidence" value="ECO:0007669"/>
    <property type="project" value="UniProtKB-KW"/>
</dbReference>
<dbReference type="InterPro" id="IPR011608">
    <property type="entry name" value="PRD"/>
</dbReference>
<dbReference type="SUPFAM" id="SSF63520">
    <property type="entry name" value="PTS-regulatory domain, PRD"/>
    <property type="match status" value="2"/>
</dbReference>
<dbReference type="InterPro" id="IPR004341">
    <property type="entry name" value="CAT_RNA-bd_dom"/>
</dbReference>
<evidence type="ECO:0000256" key="6">
    <source>
        <dbReference type="ARBA" id="ARBA00038510"/>
    </source>
</evidence>
<evidence type="ECO:0000313" key="9">
    <source>
        <dbReference type="Proteomes" id="UP000823914"/>
    </source>
</evidence>
<dbReference type="SUPFAM" id="SSF50151">
    <property type="entry name" value="SacY-like RNA-binding domain"/>
    <property type="match status" value="1"/>
</dbReference>
<evidence type="ECO:0000256" key="5">
    <source>
        <dbReference type="ARBA" id="ARBA00023163"/>
    </source>
</evidence>
<evidence type="ECO:0000256" key="1">
    <source>
        <dbReference type="ARBA" id="ARBA00022737"/>
    </source>
</evidence>
<name>A0A9E2NZK9_9SPIR</name>
<dbReference type="PROSITE" id="PS00654">
    <property type="entry name" value="PRD_1"/>
    <property type="match status" value="1"/>
</dbReference>
<evidence type="ECO:0000256" key="4">
    <source>
        <dbReference type="ARBA" id="ARBA00023159"/>
    </source>
</evidence>
<dbReference type="Pfam" id="PF00874">
    <property type="entry name" value="PRD"/>
    <property type="match status" value="2"/>
</dbReference>
<evidence type="ECO:0000313" key="8">
    <source>
        <dbReference type="EMBL" id="MBU3850174.1"/>
    </source>
</evidence>
<gene>
    <name evidence="8" type="ORF">IAA16_06370</name>
</gene>
<comment type="similarity">
    <text evidence="6">Belongs to the transcriptional antiterminator BglG family.</text>
</comment>
<evidence type="ECO:0000259" key="7">
    <source>
        <dbReference type="PROSITE" id="PS51372"/>
    </source>
</evidence>
<dbReference type="InterPro" id="IPR001550">
    <property type="entry name" value="Transcrpt_antitermin_CS"/>
</dbReference>
<sequence>MSEYLKIIKILNNNAVVCTDNNNTEKIVMGRGLAFQQKVGSYVDNNRIEKIFTLHNRETSNHFQQIIQDIPVEHILLAEQIISQAKSSLKKELHDSIYITLTDHISAALQRLTQNIVLKNPLLPSIKRLYPDEFDVALNALSIIKESTGVVFPEDEASFLALHFIGAELGPNNKKINSIVLTTEKIADIAIQYIQQDIDEDSISWQRFITHISFLIQKLLQGQNYADKGDVPLFDIMTTTYPQAFSCVHKIKSFLESEFSCIIGKEEQSYLIIHISKLQTEYGTRIPSE</sequence>
<dbReference type="Proteomes" id="UP000823914">
    <property type="component" value="Unassembled WGS sequence"/>
</dbReference>
<dbReference type="Gene3D" id="2.30.24.10">
    <property type="entry name" value="CAT RNA-binding domain"/>
    <property type="match status" value="1"/>
</dbReference>
<reference evidence="8" key="2">
    <citation type="submission" date="2021-04" db="EMBL/GenBank/DDBJ databases">
        <authorList>
            <person name="Gilroy R."/>
        </authorList>
    </citation>
    <scope>NUCLEOTIDE SEQUENCE</scope>
    <source>
        <strain evidence="8">Gambia15-2214</strain>
    </source>
</reference>
<feature type="domain" description="PRD" evidence="7">
    <location>
        <begin position="69"/>
        <end position="174"/>
    </location>
</feature>
<protein>
    <submittedName>
        <fullName evidence="8">PRD domain-containing protein</fullName>
    </submittedName>
</protein>
<dbReference type="EMBL" id="JAHLFV010000153">
    <property type="protein sequence ID" value="MBU3850174.1"/>
    <property type="molecule type" value="Genomic_DNA"/>
</dbReference>
<organism evidence="8 9">
    <name type="scientific">Candidatus Treponema excrementipullorum</name>
    <dbReference type="NCBI Taxonomy" id="2838768"/>
    <lineage>
        <taxon>Bacteria</taxon>
        <taxon>Pseudomonadati</taxon>
        <taxon>Spirochaetota</taxon>
        <taxon>Spirochaetia</taxon>
        <taxon>Spirochaetales</taxon>
        <taxon>Treponemataceae</taxon>
        <taxon>Treponema</taxon>
    </lineage>
</organism>
<dbReference type="PANTHER" id="PTHR30185:SF15">
    <property type="entry name" value="CRYPTIC BETA-GLUCOSIDE BGL OPERON ANTITERMINATOR"/>
    <property type="match status" value="1"/>
</dbReference>
<comment type="caution">
    <text evidence="8">The sequence shown here is derived from an EMBL/GenBank/DDBJ whole genome shotgun (WGS) entry which is preliminary data.</text>
</comment>
<evidence type="ECO:0000256" key="3">
    <source>
        <dbReference type="ARBA" id="ARBA00023015"/>
    </source>
</evidence>
<dbReference type="AlphaFoldDB" id="A0A9E2NZK9"/>
<reference evidence="8" key="1">
    <citation type="journal article" date="2021" name="PeerJ">
        <title>Extensive microbial diversity within the chicken gut microbiome revealed by metagenomics and culture.</title>
        <authorList>
            <person name="Gilroy R."/>
            <person name="Ravi A."/>
            <person name="Getino M."/>
            <person name="Pursley I."/>
            <person name="Horton D.L."/>
            <person name="Alikhan N.F."/>
            <person name="Baker D."/>
            <person name="Gharbi K."/>
            <person name="Hall N."/>
            <person name="Watson M."/>
            <person name="Adriaenssens E.M."/>
            <person name="Foster-Nyarko E."/>
            <person name="Jarju S."/>
            <person name="Secka A."/>
            <person name="Antonio M."/>
            <person name="Oren A."/>
            <person name="Chaudhuri R.R."/>
            <person name="La Ragione R."/>
            <person name="Hildebrand F."/>
            <person name="Pallen M.J."/>
        </authorList>
    </citation>
    <scope>NUCLEOTIDE SEQUENCE</scope>
    <source>
        <strain evidence="8">Gambia15-2214</strain>
    </source>
</reference>